<dbReference type="GO" id="GO:0070224">
    <property type="term" value="F:sulfide:quinone oxidoreductase activity"/>
    <property type="evidence" value="ECO:0007669"/>
    <property type="project" value="TreeGrafter"/>
</dbReference>
<dbReference type="AlphaFoldDB" id="A0A916JDW9"/>
<evidence type="ECO:0000256" key="1">
    <source>
        <dbReference type="ARBA" id="ARBA00001974"/>
    </source>
</evidence>
<keyword evidence="6 8" id="KW-0560">Oxidoreductase</keyword>
<keyword evidence="5" id="KW-0809">Transit peptide</keyword>
<name>A0A916JDW9_9BACT</name>
<reference evidence="8" key="1">
    <citation type="submission" date="2021-04" db="EMBL/GenBank/DDBJ databases">
        <authorList>
            <person name="Rodrigo-Torres L."/>
            <person name="Arahal R. D."/>
            <person name="Lucena T."/>
        </authorList>
    </citation>
    <scope>NUCLEOTIDE SEQUENCE</scope>
    <source>
        <strain evidence="8">CECT 9275</strain>
    </source>
</reference>
<keyword evidence="9" id="KW-1185">Reference proteome</keyword>
<evidence type="ECO:0000256" key="6">
    <source>
        <dbReference type="ARBA" id="ARBA00023002"/>
    </source>
</evidence>
<proteinExistence type="predicted"/>
<dbReference type="GO" id="GO:0071949">
    <property type="term" value="F:FAD binding"/>
    <property type="evidence" value="ECO:0007669"/>
    <property type="project" value="TreeGrafter"/>
</dbReference>
<dbReference type="PANTHER" id="PTHR10632:SF2">
    <property type="entry name" value="SULFIDE:QUINONE OXIDOREDUCTASE, MITOCHONDRIAL"/>
    <property type="match status" value="1"/>
</dbReference>
<keyword evidence="2" id="KW-0285">Flavoprotein</keyword>
<evidence type="ECO:0000313" key="9">
    <source>
        <dbReference type="Proteomes" id="UP000680038"/>
    </source>
</evidence>
<evidence type="ECO:0000313" key="8">
    <source>
        <dbReference type="EMBL" id="CAG5005996.1"/>
    </source>
</evidence>
<sequence>MMKNHFQILVVGGGNGGISVAARLLNHDSKLDIGIIEPSDKHYYQPAWTLVGGGAYDIKKTVRDQADCIPEKAHWIKDRVVTFEPDQNALTCADSGRITYDYLVVAPGIQLDWGKIKGLQENLGQFGVCSNYTFASAPYTWQTLRSIKRPVKAIFTAPNTPIKCGGAPQKIMYLAADYLKKQGLLSKSEVHFYSGGGVIFGVKKYADVLNQVVANYGIHTHFNHNLTEIDGRNQMAFFETRDQDGEIRQVVQKFDMLHVTPPQSAPDFIKNSPLAVIGNPLGWVDLDKDTLQHNRFRNVFGLGDAGSTPNSKTGAAIRKQAPVLVKNLLALMQGQALGQVYTGYGSCPLVTGYGKLVLAEFDYNNNPMETFPFNQAKERYSMWLLKTKVLPWLYWNKILKGTA</sequence>
<comment type="caution">
    <text evidence="8">The sequence shown here is derived from an EMBL/GenBank/DDBJ whole genome shotgun (WGS) entry which is preliminary data.</text>
</comment>
<evidence type="ECO:0000256" key="4">
    <source>
        <dbReference type="ARBA" id="ARBA00022827"/>
    </source>
</evidence>
<gene>
    <name evidence="8" type="primary">fccB</name>
    <name evidence="8" type="ORF">DYBT9275_03698</name>
</gene>
<evidence type="ECO:0000256" key="2">
    <source>
        <dbReference type="ARBA" id="ARBA00022630"/>
    </source>
</evidence>
<dbReference type="PANTHER" id="PTHR10632">
    <property type="entry name" value="SULFIDE:QUINONE OXIDOREDUCTASE"/>
    <property type="match status" value="1"/>
</dbReference>
<dbReference type="GO" id="GO:0070221">
    <property type="term" value="P:sulfide oxidation, using sulfide:quinone oxidoreductase"/>
    <property type="evidence" value="ECO:0007669"/>
    <property type="project" value="TreeGrafter"/>
</dbReference>
<comment type="cofactor">
    <cofactor evidence="1">
        <name>FAD</name>
        <dbReference type="ChEBI" id="CHEBI:57692"/>
    </cofactor>
</comment>
<dbReference type="EC" id="1.8.2.3" evidence="8"/>
<evidence type="ECO:0000256" key="5">
    <source>
        <dbReference type="ARBA" id="ARBA00022946"/>
    </source>
</evidence>
<dbReference type="InterPro" id="IPR036188">
    <property type="entry name" value="FAD/NAD-bd_sf"/>
</dbReference>
<dbReference type="SUPFAM" id="SSF51905">
    <property type="entry name" value="FAD/NAD(P)-binding domain"/>
    <property type="match status" value="2"/>
</dbReference>
<evidence type="ECO:0000259" key="7">
    <source>
        <dbReference type="Pfam" id="PF07992"/>
    </source>
</evidence>
<accession>A0A916JDW9</accession>
<dbReference type="EMBL" id="CAJRAF010000002">
    <property type="protein sequence ID" value="CAG5005996.1"/>
    <property type="molecule type" value="Genomic_DNA"/>
</dbReference>
<dbReference type="Proteomes" id="UP000680038">
    <property type="component" value="Unassembled WGS sequence"/>
</dbReference>
<organism evidence="8 9">
    <name type="scientific">Dyadobacter helix</name>
    <dbReference type="NCBI Taxonomy" id="2822344"/>
    <lineage>
        <taxon>Bacteria</taxon>
        <taxon>Pseudomonadati</taxon>
        <taxon>Bacteroidota</taxon>
        <taxon>Cytophagia</taxon>
        <taxon>Cytophagales</taxon>
        <taxon>Spirosomataceae</taxon>
        <taxon>Dyadobacter</taxon>
    </lineage>
</organism>
<dbReference type="InterPro" id="IPR015904">
    <property type="entry name" value="Sulphide_quinone_reductase"/>
</dbReference>
<dbReference type="RefSeq" id="WP_310590070.1">
    <property type="nucleotide sequence ID" value="NZ_CAJRAF010000002.1"/>
</dbReference>
<dbReference type="GO" id="GO:0048038">
    <property type="term" value="F:quinone binding"/>
    <property type="evidence" value="ECO:0007669"/>
    <property type="project" value="UniProtKB-KW"/>
</dbReference>
<keyword evidence="4" id="KW-0274">FAD</keyword>
<dbReference type="GO" id="GO:0070225">
    <property type="term" value="F:sulfide dehydrogenase activity"/>
    <property type="evidence" value="ECO:0007669"/>
    <property type="project" value="UniProtKB-EC"/>
</dbReference>
<feature type="domain" description="FAD/NAD(P)-binding" evidence="7">
    <location>
        <begin position="6"/>
        <end position="125"/>
    </location>
</feature>
<dbReference type="FunFam" id="3.50.50.60:FF:000034">
    <property type="entry name" value="sulfide:quinone oxidoreductase, mitochondrial"/>
    <property type="match status" value="1"/>
</dbReference>
<dbReference type="Gene3D" id="3.50.50.60">
    <property type="entry name" value="FAD/NAD(P)-binding domain"/>
    <property type="match status" value="2"/>
</dbReference>
<keyword evidence="3" id="KW-0874">Quinone</keyword>
<dbReference type="InterPro" id="IPR023753">
    <property type="entry name" value="FAD/NAD-binding_dom"/>
</dbReference>
<evidence type="ECO:0000256" key="3">
    <source>
        <dbReference type="ARBA" id="ARBA00022719"/>
    </source>
</evidence>
<dbReference type="Pfam" id="PF07992">
    <property type="entry name" value="Pyr_redox_2"/>
    <property type="match status" value="1"/>
</dbReference>
<protein>
    <submittedName>
        <fullName evidence="8">Sulfide dehydrogenase [flavocytochrome c] flavoprotein chain</fullName>
        <ecNumber evidence="8">1.8.2.3</ecNumber>
    </submittedName>
</protein>